<proteinExistence type="predicted"/>
<evidence type="ECO:0000313" key="2">
    <source>
        <dbReference type="EMBL" id="BAU29384.1"/>
    </source>
</evidence>
<organism evidence="2 3">
    <name type="scientific">Aneurinibacillus soli</name>
    <dbReference type="NCBI Taxonomy" id="1500254"/>
    <lineage>
        <taxon>Bacteria</taxon>
        <taxon>Bacillati</taxon>
        <taxon>Bacillota</taxon>
        <taxon>Bacilli</taxon>
        <taxon>Bacillales</taxon>
        <taxon>Paenibacillaceae</taxon>
        <taxon>Aneurinibacillus group</taxon>
        <taxon>Aneurinibacillus</taxon>
    </lineage>
</organism>
<dbReference type="InterPro" id="IPR008988">
    <property type="entry name" value="Transcriptional_repressor_C"/>
</dbReference>
<dbReference type="PANTHER" id="PTHR42954">
    <property type="entry name" value="FE(2+) TRANSPORT PROTEIN A"/>
    <property type="match status" value="1"/>
</dbReference>
<gene>
    <name evidence="2" type="ORF">CB4_03584</name>
</gene>
<dbReference type="AlphaFoldDB" id="A0A0U4WLZ1"/>
<keyword evidence="3" id="KW-1185">Reference proteome</keyword>
<feature type="domain" description="Ferrous iron transporter FeoA-like" evidence="1">
    <location>
        <begin position="1"/>
        <end position="74"/>
    </location>
</feature>
<dbReference type="SMART" id="SM00899">
    <property type="entry name" value="FeoA"/>
    <property type="match status" value="1"/>
</dbReference>
<dbReference type="InterPro" id="IPR007167">
    <property type="entry name" value="Fe-transptr_FeoA-like"/>
</dbReference>
<accession>A0A0U4WLZ1</accession>
<dbReference type="PANTHER" id="PTHR42954:SF1">
    <property type="entry name" value="FERROUS IRON TRANSPORTER FEOA DOMAIN-CONTAINING PROTEIN"/>
    <property type="match status" value="1"/>
</dbReference>
<dbReference type="KEGG" id="asoc:CB4_03584"/>
<evidence type="ECO:0000313" key="3">
    <source>
        <dbReference type="Proteomes" id="UP000217696"/>
    </source>
</evidence>
<dbReference type="EMBL" id="AP017312">
    <property type="protein sequence ID" value="BAU29384.1"/>
    <property type="molecule type" value="Genomic_DNA"/>
</dbReference>
<dbReference type="Pfam" id="PF04023">
    <property type="entry name" value="FeoA"/>
    <property type="match status" value="1"/>
</dbReference>
<sequence>MWLSEIEPGSKVKITDITKVTEVVRRRLLDMGIMEGTVVCMKRLLPFGGPCALEASGQWVGIRRQEAGLIQVEAV</sequence>
<reference evidence="2 3" key="1">
    <citation type="submission" date="2015-12" db="EMBL/GenBank/DDBJ databases">
        <title>Genome sequence of Aneurinibacillus soli.</title>
        <authorList>
            <person name="Lee J.S."/>
            <person name="Lee K.C."/>
            <person name="Kim K.K."/>
            <person name="Lee B.W."/>
        </authorList>
    </citation>
    <scope>NUCLEOTIDE SEQUENCE [LARGE SCALE GENOMIC DNA]</scope>
    <source>
        <strain evidence="2 3">CB4</strain>
    </source>
</reference>
<protein>
    <submittedName>
        <fullName evidence="2">Ferrous iron transport protein A</fullName>
    </submittedName>
</protein>
<dbReference type="Gene3D" id="2.30.30.90">
    <property type="match status" value="1"/>
</dbReference>
<dbReference type="SUPFAM" id="SSF50037">
    <property type="entry name" value="C-terminal domain of transcriptional repressors"/>
    <property type="match status" value="1"/>
</dbReference>
<dbReference type="Proteomes" id="UP000217696">
    <property type="component" value="Chromosome"/>
</dbReference>
<dbReference type="InterPro" id="IPR052713">
    <property type="entry name" value="FeoA"/>
</dbReference>
<dbReference type="RefSeq" id="WP_096467068.1">
    <property type="nucleotide sequence ID" value="NZ_AP017312.1"/>
</dbReference>
<name>A0A0U4WLZ1_9BACL</name>
<dbReference type="GO" id="GO:0046914">
    <property type="term" value="F:transition metal ion binding"/>
    <property type="evidence" value="ECO:0007669"/>
    <property type="project" value="InterPro"/>
</dbReference>
<evidence type="ECO:0000259" key="1">
    <source>
        <dbReference type="SMART" id="SM00899"/>
    </source>
</evidence>
<dbReference type="OrthoDB" id="9811076at2"/>
<dbReference type="InterPro" id="IPR038157">
    <property type="entry name" value="FeoA_core_dom"/>
</dbReference>